<dbReference type="GO" id="GO:0004803">
    <property type="term" value="F:transposase activity"/>
    <property type="evidence" value="ECO:0007669"/>
    <property type="project" value="TreeGrafter"/>
</dbReference>
<accession>A0A1G9FQH6</accession>
<name>A0A1G9FQH6_9RHOB</name>
<dbReference type="Proteomes" id="UP000199328">
    <property type="component" value="Unassembled WGS sequence"/>
</dbReference>
<protein>
    <submittedName>
        <fullName evidence="2">Transposase, IS30 family</fullName>
    </submittedName>
</protein>
<dbReference type="RefSeq" id="WP_143004493.1">
    <property type="nucleotide sequence ID" value="NZ_FNFV01000005.1"/>
</dbReference>
<sequence length="95" mass="11250">MPRPYTHLSLEERRHLAKWRDAGMPVSEIAERLGRDPSTLHREIRRNTYRDEELPELNGYHAVNAQAMYEGRRAIHRKLVRHAEVRDAVLDRLKA</sequence>
<dbReference type="GO" id="GO:0005829">
    <property type="term" value="C:cytosol"/>
    <property type="evidence" value="ECO:0007669"/>
    <property type="project" value="TreeGrafter"/>
</dbReference>
<dbReference type="EMBL" id="FNFV01000005">
    <property type="protein sequence ID" value="SDK90617.1"/>
    <property type="molecule type" value="Genomic_DNA"/>
</dbReference>
<dbReference type="InterPro" id="IPR051917">
    <property type="entry name" value="Transposase-Integrase"/>
</dbReference>
<reference evidence="3" key="1">
    <citation type="submission" date="2016-10" db="EMBL/GenBank/DDBJ databases">
        <authorList>
            <person name="Varghese N."/>
            <person name="Submissions S."/>
        </authorList>
    </citation>
    <scope>NUCLEOTIDE SEQUENCE [LARGE SCALE GENOMIC DNA]</scope>
    <source>
        <strain evidence="3">CGMCC 1.10789</strain>
    </source>
</reference>
<dbReference type="InterPro" id="IPR009057">
    <property type="entry name" value="Homeodomain-like_sf"/>
</dbReference>
<evidence type="ECO:0000259" key="1">
    <source>
        <dbReference type="Pfam" id="PF13936"/>
    </source>
</evidence>
<evidence type="ECO:0000313" key="2">
    <source>
        <dbReference type="EMBL" id="SDK90617.1"/>
    </source>
</evidence>
<dbReference type="Pfam" id="PF13936">
    <property type="entry name" value="HTH_38"/>
    <property type="match status" value="1"/>
</dbReference>
<dbReference type="GO" id="GO:0032196">
    <property type="term" value="P:transposition"/>
    <property type="evidence" value="ECO:0007669"/>
    <property type="project" value="TreeGrafter"/>
</dbReference>
<feature type="domain" description="Transposase IS30-like HTH" evidence="1">
    <location>
        <begin position="5"/>
        <end position="47"/>
    </location>
</feature>
<dbReference type="Gene3D" id="1.10.10.60">
    <property type="entry name" value="Homeodomain-like"/>
    <property type="match status" value="1"/>
</dbReference>
<organism evidence="2 3">
    <name type="scientific">Meinhardsimonia xiamenensis</name>
    <dbReference type="NCBI Taxonomy" id="990712"/>
    <lineage>
        <taxon>Bacteria</taxon>
        <taxon>Pseudomonadati</taxon>
        <taxon>Pseudomonadota</taxon>
        <taxon>Alphaproteobacteria</taxon>
        <taxon>Rhodobacterales</taxon>
        <taxon>Paracoccaceae</taxon>
        <taxon>Meinhardsimonia</taxon>
    </lineage>
</organism>
<dbReference type="AlphaFoldDB" id="A0A1G9FQH6"/>
<keyword evidence="3" id="KW-1185">Reference proteome</keyword>
<dbReference type="InterPro" id="IPR025246">
    <property type="entry name" value="IS30-like_HTH"/>
</dbReference>
<dbReference type="STRING" id="990712.SAMN05216257_105303"/>
<dbReference type="PANTHER" id="PTHR10948:SF23">
    <property type="entry name" value="TRANSPOSASE INSI FOR INSERTION SEQUENCE ELEMENT IS30A-RELATED"/>
    <property type="match status" value="1"/>
</dbReference>
<dbReference type="SUPFAM" id="SSF46689">
    <property type="entry name" value="Homeodomain-like"/>
    <property type="match status" value="1"/>
</dbReference>
<evidence type="ECO:0000313" key="3">
    <source>
        <dbReference type="Proteomes" id="UP000199328"/>
    </source>
</evidence>
<feature type="non-terminal residue" evidence="2">
    <location>
        <position position="95"/>
    </location>
</feature>
<gene>
    <name evidence="2" type="ORF">SAMN05216257_105303</name>
</gene>
<dbReference type="PANTHER" id="PTHR10948">
    <property type="entry name" value="TRANSPOSASE"/>
    <property type="match status" value="1"/>
</dbReference>
<proteinExistence type="predicted"/>